<evidence type="ECO:0000256" key="1">
    <source>
        <dbReference type="ARBA" id="ARBA00022598"/>
    </source>
</evidence>
<dbReference type="PANTHER" id="PTHR12835">
    <property type="entry name" value="BIOTIN PROTEIN LIGASE"/>
    <property type="match status" value="1"/>
</dbReference>
<dbReference type="InterPro" id="IPR045864">
    <property type="entry name" value="aa-tRNA-synth_II/BPL/LPL"/>
</dbReference>
<dbReference type="Gene3D" id="2.30.30.100">
    <property type="match status" value="1"/>
</dbReference>
<dbReference type="EC" id="6.3.4.15" evidence="5"/>
<gene>
    <name evidence="7" type="ORF">O4U47_13080</name>
</gene>
<dbReference type="InterPro" id="IPR004143">
    <property type="entry name" value="BPL_LPL_catalytic"/>
</dbReference>
<protein>
    <recommendedName>
        <fullName evidence="5">biotin--[biotin carboxyl-carrier protein] ligase</fullName>
        <ecNumber evidence="5">6.3.4.15</ecNumber>
    </recommendedName>
</protein>
<evidence type="ECO:0000256" key="2">
    <source>
        <dbReference type="ARBA" id="ARBA00022741"/>
    </source>
</evidence>
<evidence type="ECO:0000256" key="4">
    <source>
        <dbReference type="ARBA" id="ARBA00023267"/>
    </source>
</evidence>
<evidence type="ECO:0000313" key="8">
    <source>
        <dbReference type="Proteomes" id="UP001165685"/>
    </source>
</evidence>
<evidence type="ECO:0000256" key="3">
    <source>
        <dbReference type="ARBA" id="ARBA00022840"/>
    </source>
</evidence>
<dbReference type="Pfam" id="PF03099">
    <property type="entry name" value="BPL_LplA_LipB"/>
    <property type="match status" value="1"/>
</dbReference>
<reference evidence="7" key="1">
    <citation type="submission" date="2023-01" db="EMBL/GenBank/DDBJ databases">
        <title>Draft genome sequence of Nocardiopsis sp. LSu2-4 isolated from halophytes.</title>
        <authorList>
            <person name="Duangmal K."/>
            <person name="Chantavorakit T."/>
        </authorList>
    </citation>
    <scope>NUCLEOTIDE SEQUENCE</scope>
    <source>
        <strain evidence="7">LSu2-4</strain>
    </source>
</reference>
<evidence type="ECO:0000313" key="7">
    <source>
        <dbReference type="EMBL" id="MDA2805448.1"/>
    </source>
</evidence>
<dbReference type="PROSITE" id="PS51733">
    <property type="entry name" value="BPL_LPL_CATALYTIC"/>
    <property type="match status" value="1"/>
</dbReference>
<dbReference type="Gene3D" id="3.30.930.10">
    <property type="entry name" value="Bira Bifunctional Protein, Domain 2"/>
    <property type="match status" value="1"/>
</dbReference>
<dbReference type="RefSeq" id="WP_270678102.1">
    <property type="nucleotide sequence ID" value="NZ_JAQFWP010000021.1"/>
</dbReference>
<evidence type="ECO:0000259" key="6">
    <source>
        <dbReference type="PROSITE" id="PS51733"/>
    </source>
</evidence>
<dbReference type="SUPFAM" id="SSF50037">
    <property type="entry name" value="C-terminal domain of transcriptional repressors"/>
    <property type="match status" value="1"/>
</dbReference>
<sequence>MSATPSPYADPDRPPLSERALTRALVRPETMWTGLEVVPALGSTNTELLARAREGAEAGRVLVTEHQTAGRGRLGRGFTTPDRAALTFSVLVRPRAAPGRLGWLPLAMGVAAVRACGFVGQVFPALKWPNDVLGPSGGKLAGILAEADFSGGGPAVVVGMGLNVSQGRAELPVDTATSLVLEGDPHGDRDPLLRAVLRAFADVYGAWEAAGGDAEASGLAREYREGCATLGRRVRVHLPAGRLLEGEAEDVDADGRLVVRPDAGAAEAVSAGDVVHVR</sequence>
<comment type="caution">
    <text evidence="7">The sequence shown here is derived from an EMBL/GenBank/DDBJ whole genome shotgun (WGS) entry which is preliminary data.</text>
</comment>
<dbReference type="NCBIfam" id="TIGR00121">
    <property type="entry name" value="birA_ligase"/>
    <property type="match status" value="1"/>
</dbReference>
<evidence type="ECO:0000256" key="5">
    <source>
        <dbReference type="ARBA" id="ARBA00024227"/>
    </source>
</evidence>
<dbReference type="Pfam" id="PF02237">
    <property type="entry name" value="BPL_C"/>
    <property type="match status" value="1"/>
</dbReference>
<keyword evidence="3" id="KW-0067">ATP-binding</keyword>
<dbReference type="SUPFAM" id="SSF55681">
    <property type="entry name" value="Class II aaRS and biotin synthetases"/>
    <property type="match status" value="1"/>
</dbReference>
<keyword evidence="4" id="KW-0092">Biotin</keyword>
<name>A0ABT4TL86_9ACTN</name>
<dbReference type="InterPro" id="IPR008988">
    <property type="entry name" value="Transcriptional_repressor_C"/>
</dbReference>
<keyword evidence="2" id="KW-0547">Nucleotide-binding</keyword>
<dbReference type="InterPro" id="IPR003142">
    <property type="entry name" value="BPL_C"/>
</dbReference>
<feature type="domain" description="BPL/LPL catalytic" evidence="6">
    <location>
        <begin position="20"/>
        <end position="208"/>
    </location>
</feature>
<dbReference type="PANTHER" id="PTHR12835:SF5">
    <property type="entry name" value="BIOTIN--PROTEIN LIGASE"/>
    <property type="match status" value="1"/>
</dbReference>
<dbReference type="CDD" id="cd16442">
    <property type="entry name" value="BPL"/>
    <property type="match status" value="1"/>
</dbReference>
<organism evidence="7 8">
    <name type="scientific">Nocardiopsis suaedae</name>
    <dbReference type="NCBI Taxonomy" id="3018444"/>
    <lineage>
        <taxon>Bacteria</taxon>
        <taxon>Bacillati</taxon>
        <taxon>Actinomycetota</taxon>
        <taxon>Actinomycetes</taxon>
        <taxon>Streptosporangiales</taxon>
        <taxon>Nocardiopsidaceae</taxon>
        <taxon>Nocardiopsis</taxon>
    </lineage>
</organism>
<dbReference type="GO" id="GO:0004077">
    <property type="term" value="F:biotin--[biotin carboxyl-carrier protein] ligase activity"/>
    <property type="evidence" value="ECO:0007669"/>
    <property type="project" value="UniProtKB-EC"/>
</dbReference>
<keyword evidence="8" id="KW-1185">Reference proteome</keyword>
<keyword evidence="1 7" id="KW-0436">Ligase</keyword>
<accession>A0ABT4TL86</accession>
<dbReference type="InterPro" id="IPR004408">
    <property type="entry name" value="Biotin_CoA_COase_ligase"/>
</dbReference>
<dbReference type="EMBL" id="JAQFWP010000021">
    <property type="protein sequence ID" value="MDA2805448.1"/>
    <property type="molecule type" value="Genomic_DNA"/>
</dbReference>
<dbReference type="Proteomes" id="UP001165685">
    <property type="component" value="Unassembled WGS sequence"/>
</dbReference>
<proteinExistence type="predicted"/>